<protein>
    <submittedName>
        <fullName evidence="5">2-dehydro-3-deoxyglucarate aldolase</fullName>
    </submittedName>
</protein>
<keyword evidence="2" id="KW-0479">Metal-binding</keyword>
<feature type="domain" description="HpcH/HpaI aldolase/citrate lyase" evidence="4">
    <location>
        <begin position="21"/>
        <end position="241"/>
    </location>
</feature>
<dbReference type="Proteomes" id="UP000664288">
    <property type="component" value="Unassembled WGS sequence"/>
</dbReference>
<evidence type="ECO:0000259" key="4">
    <source>
        <dbReference type="Pfam" id="PF03328"/>
    </source>
</evidence>
<evidence type="ECO:0000256" key="1">
    <source>
        <dbReference type="ARBA" id="ARBA00005568"/>
    </source>
</evidence>
<reference evidence="5 6" key="1">
    <citation type="submission" date="2021-03" db="EMBL/GenBank/DDBJ databases">
        <title>Whole genome sequence of Jiella sp. MQZ13P-4.</title>
        <authorList>
            <person name="Tuo L."/>
        </authorList>
    </citation>
    <scope>NUCLEOTIDE SEQUENCE [LARGE SCALE GENOMIC DNA]</scope>
    <source>
        <strain evidence="5 6">MQZ13P-4</strain>
    </source>
</reference>
<comment type="similarity">
    <text evidence="1">Belongs to the HpcH/HpaI aldolase family.</text>
</comment>
<dbReference type="Pfam" id="PF03328">
    <property type="entry name" value="HpcH_HpaI"/>
    <property type="match status" value="1"/>
</dbReference>
<proteinExistence type="inferred from homology"/>
<keyword evidence="6" id="KW-1185">Reference proteome</keyword>
<evidence type="ECO:0000256" key="2">
    <source>
        <dbReference type="ARBA" id="ARBA00022723"/>
    </source>
</evidence>
<organism evidence="5 6">
    <name type="scientific">Jiella sonneratiae</name>
    <dbReference type="NCBI Taxonomy" id="2816856"/>
    <lineage>
        <taxon>Bacteria</taxon>
        <taxon>Pseudomonadati</taxon>
        <taxon>Pseudomonadota</taxon>
        <taxon>Alphaproteobacteria</taxon>
        <taxon>Hyphomicrobiales</taxon>
        <taxon>Aurantimonadaceae</taxon>
        <taxon>Jiella</taxon>
    </lineage>
</organism>
<dbReference type="RefSeq" id="WP_207349884.1">
    <property type="nucleotide sequence ID" value="NZ_JAFMPY010000005.1"/>
</dbReference>
<gene>
    <name evidence="5" type="ORF">J1C47_06255</name>
</gene>
<accession>A0ABS3J0M5</accession>
<dbReference type="InterPro" id="IPR015813">
    <property type="entry name" value="Pyrv/PenolPyrv_kinase-like_dom"/>
</dbReference>
<dbReference type="EMBL" id="JAFMPY010000005">
    <property type="protein sequence ID" value="MBO0903238.1"/>
    <property type="molecule type" value="Genomic_DNA"/>
</dbReference>
<dbReference type="InterPro" id="IPR005000">
    <property type="entry name" value="Aldolase/citrate-lyase_domain"/>
</dbReference>
<dbReference type="PANTHER" id="PTHR30502">
    <property type="entry name" value="2-KETO-3-DEOXY-L-RHAMNONATE ALDOLASE"/>
    <property type="match status" value="1"/>
</dbReference>
<keyword evidence="3" id="KW-0456">Lyase</keyword>
<evidence type="ECO:0000256" key="3">
    <source>
        <dbReference type="ARBA" id="ARBA00023239"/>
    </source>
</evidence>
<dbReference type="InterPro" id="IPR040442">
    <property type="entry name" value="Pyrv_kinase-like_dom_sf"/>
</dbReference>
<evidence type="ECO:0000313" key="6">
    <source>
        <dbReference type="Proteomes" id="UP000664288"/>
    </source>
</evidence>
<sequence length="275" mass="28542">MSDNPFKRWFAAGNTRPTPLGTWLMAAAPATAEALGHAGFDFLVVDAEHVPIDTADLAHILRAVAATPAAPLVRLAWNDQVLVKKALDAGAETIMIPFVETAEEARRAVAFAKYPPMGVRGVAAVHRASRFGADAAYLKTANDRTCVILQLETPGAIERLAEIAAVPGVDALFVGPGDLAAAMGHIGDIGHQDVQAAIEAAARMAKDAGKPVGIVGGNPEMVGRFRAYGYDFCAVASDVAMMTGRARDWLATLRQDGAATVGAGPGDAATEGPGY</sequence>
<dbReference type="InterPro" id="IPR050251">
    <property type="entry name" value="HpcH-HpaI_aldolase"/>
</dbReference>
<name>A0ABS3J0M5_9HYPH</name>
<dbReference type="SUPFAM" id="SSF51621">
    <property type="entry name" value="Phosphoenolpyruvate/pyruvate domain"/>
    <property type="match status" value="1"/>
</dbReference>
<evidence type="ECO:0000313" key="5">
    <source>
        <dbReference type="EMBL" id="MBO0903238.1"/>
    </source>
</evidence>
<dbReference type="PANTHER" id="PTHR30502:SF0">
    <property type="entry name" value="PHOSPHOENOLPYRUVATE CARBOXYLASE FAMILY PROTEIN"/>
    <property type="match status" value="1"/>
</dbReference>
<dbReference type="Gene3D" id="3.20.20.60">
    <property type="entry name" value="Phosphoenolpyruvate-binding domains"/>
    <property type="match status" value="1"/>
</dbReference>
<comment type="caution">
    <text evidence="5">The sequence shown here is derived from an EMBL/GenBank/DDBJ whole genome shotgun (WGS) entry which is preliminary data.</text>
</comment>